<evidence type="ECO:0000313" key="2">
    <source>
        <dbReference type="Proteomes" id="UP000610594"/>
    </source>
</evidence>
<keyword evidence="2" id="KW-1185">Reference proteome</keyword>
<keyword evidence="1" id="KW-0560">Oxidoreductase</keyword>
<dbReference type="Pfam" id="PF05721">
    <property type="entry name" value="PhyH"/>
    <property type="match status" value="1"/>
</dbReference>
<sequence length="327" mass="37726">MNTHIEAIGKHSVGTRNQSTLASATARLNDRSNGAPLRVLSETDWDFWIQNGYIVIPDAVGPDQLARLEQLVWEFEELDPHDPGSWYPPEKSRLRKTELSFNAGMIELYNHQYLWDTRQMPRVHDAFTDIWGTRKLWVSIDRVNLNLPPEPGFAFKSFMHWDYDPENASPSAPPNVQGVLSIGDQTDLEVGGFVCVPSLFRDFDAWRRTQPADWDWYRPDVSALPHVPVLLKKGDLLIFNSRLCHGIRQNVSAGKVRMAQYMSMMPAQEHDEALKQWRIRSWREREAPAGYSLHGDPRKWEQTKYPRAQLSPLGEQLLGLRPWQDTD</sequence>
<dbReference type="InterPro" id="IPR008775">
    <property type="entry name" value="Phytyl_CoA_dOase-like"/>
</dbReference>
<name>A0ABX0MQD2_9BURK</name>
<dbReference type="EMBL" id="WHJF01000068">
    <property type="protein sequence ID" value="NHZ64979.1"/>
    <property type="molecule type" value="Genomic_DNA"/>
</dbReference>
<reference evidence="1 2" key="1">
    <citation type="submission" date="2019-10" db="EMBL/GenBank/DDBJ databases">
        <title>Taxonomy of Antarctic Massilia spp.: description of Massilia rubra sp. nov., Massilia aquatica sp. nov., Massilia mucilaginosa sp. nov., Massilia frigida sp. nov. isolated from streams, lakes and regoliths.</title>
        <authorList>
            <person name="Holochova P."/>
            <person name="Sedlacek I."/>
            <person name="Kralova S."/>
            <person name="Maslanova I."/>
            <person name="Busse H.-J."/>
            <person name="Stankova E."/>
            <person name="Vrbovska V."/>
            <person name="Kovarovic V."/>
            <person name="Bartak M."/>
            <person name="Svec P."/>
            <person name="Pantucek R."/>
        </authorList>
    </citation>
    <scope>NUCLEOTIDE SEQUENCE [LARGE SCALE GENOMIC DNA]</scope>
    <source>
        <strain evidence="1 2">CCM 8694</strain>
    </source>
</reference>
<dbReference type="Proteomes" id="UP000610594">
    <property type="component" value="Unassembled WGS sequence"/>
</dbReference>
<protein>
    <submittedName>
        <fullName evidence="1">Phytanoyl-CoA dioxygenase</fullName>
    </submittedName>
</protein>
<organism evidence="1 2">
    <name type="scientific">Massilia genomosp. 1</name>
    <dbReference type="NCBI Taxonomy" id="2609280"/>
    <lineage>
        <taxon>Bacteria</taxon>
        <taxon>Pseudomonadati</taxon>
        <taxon>Pseudomonadota</taxon>
        <taxon>Betaproteobacteria</taxon>
        <taxon>Burkholderiales</taxon>
        <taxon>Oxalobacteraceae</taxon>
        <taxon>Telluria group</taxon>
        <taxon>Massilia</taxon>
    </lineage>
</organism>
<accession>A0ABX0MQD2</accession>
<keyword evidence="1" id="KW-0223">Dioxygenase</keyword>
<dbReference type="Gene3D" id="2.60.120.620">
    <property type="entry name" value="q2cbj1_9rhob like domain"/>
    <property type="match status" value="1"/>
</dbReference>
<dbReference type="RefSeq" id="WP_167238970.1">
    <property type="nucleotide sequence ID" value="NZ_WHJF01000068.1"/>
</dbReference>
<proteinExistence type="predicted"/>
<dbReference type="PANTHER" id="PTHR31630">
    <property type="entry name" value="PHYTANOYL-COA DIOXYGENASE-RELATED-RELATED"/>
    <property type="match status" value="1"/>
</dbReference>
<evidence type="ECO:0000313" key="1">
    <source>
        <dbReference type="EMBL" id="NHZ64979.1"/>
    </source>
</evidence>
<dbReference type="PANTHER" id="PTHR31630:SF6">
    <property type="entry name" value="PHYTANOYL-COA DIOXYGENASE-RELATED"/>
    <property type="match status" value="1"/>
</dbReference>
<dbReference type="GO" id="GO:0051213">
    <property type="term" value="F:dioxygenase activity"/>
    <property type="evidence" value="ECO:0007669"/>
    <property type="project" value="UniProtKB-KW"/>
</dbReference>
<dbReference type="SUPFAM" id="SSF51197">
    <property type="entry name" value="Clavaminate synthase-like"/>
    <property type="match status" value="1"/>
</dbReference>
<comment type="caution">
    <text evidence="1">The sequence shown here is derived from an EMBL/GenBank/DDBJ whole genome shotgun (WGS) entry which is preliminary data.</text>
</comment>
<gene>
    <name evidence="1" type="ORF">F1735_22215</name>
</gene>